<proteinExistence type="predicted"/>
<reference evidence="2 3" key="1">
    <citation type="submission" date="2020-06" db="EMBL/GenBank/DDBJ databases">
        <authorList>
            <person name="Kang J."/>
        </authorList>
    </citation>
    <scope>NUCLEOTIDE SEQUENCE [LARGE SCALE GENOMIC DNA]</scope>
    <source>
        <strain evidence="2 3">DCY120</strain>
    </source>
</reference>
<feature type="transmembrane region" description="Helical" evidence="1">
    <location>
        <begin position="43"/>
        <end position="63"/>
    </location>
</feature>
<name>A0A850R4V1_9LACO</name>
<keyword evidence="1" id="KW-0472">Membrane</keyword>
<dbReference type="AlphaFoldDB" id="A0A850R4V1"/>
<dbReference type="Proteomes" id="UP000563523">
    <property type="component" value="Unassembled WGS sequence"/>
</dbReference>
<keyword evidence="3" id="KW-1185">Reference proteome</keyword>
<evidence type="ECO:0000256" key="1">
    <source>
        <dbReference type="SAM" id="Phobius"/>
    </source>
</evidence>
<protein>
    <submittedName>
        <fullName evidence="2">Uncharacterized protein</fullName>
    </submittedName>
</protein>
<dbReference type="EMBL" id="JABZEC010000001">
    <property type="protein sequence ID" value="NVY95602.1"/>
    <property type="molecule type" value="Genomic_DNA"/>
</dbReference>
<evidence type="ECO:0000313" key="3">
    <source>
        <dbReference type="Proteomes" id="UP000563523"/>
    </source>
</evidence>
<evidence type="ECO:0000313" key="2">
    <source>
        <dbReference type="EMBL" id="NVY95602.1"/>
    </source>
</evidence>
<dbReference type="RefSeq" id="WP_176941777.1">
    <property type="nucleotide sequence ID" value="NZ_JABZEC010000001.1"/>
</dbReference>
<comment type="caution">
    <text evidence="2">The sequence shown here is derived from an EMBL/GenBank/DDBJ whole genome shotgun (WGS) entry which is preliminary data.</text>
</comment>
<keyword evidence="1" id="KW-0812">Transmembrane</keyword>
<sequence length="65" mass="7694">MIPRLVALALVIGGSYQIYHSRRQWQKRQGQAKTNFYRWNQSLYWNNLLIASSLIVLAVLIWFKA</sequence>
<keyword evidence="1" id="KW-1133">Transmembrane helix</keyword>
<accession>A0A850R4V1</accession>
<organism evidence="2 3">
    <name type="scientific">Bombilactobacillus apium</name>
    <dbReference type="NCBI Taxonomy" id="2675299"/>
    <lineage>
        <taxon>Bacteria</taxon>
        <taxon>Bacillati</taxon>
        <taxon>Bacillota</taxon>
        <taxon>Bacilli</taxon>
        <taxon>Lactobacillales</taxon>
        <taxon>Lactobacillaceae</taxon>
        <taxon>Bombilactobacillus</taxon>
    </lineage>
</organism>
<gene>
    <name evidence="2" type="ORF">HU830_00055</name>
</gene>